<comment type="caution">
    <text evidence="1">The sequence shown here is derived from an EMBL/GenBank/DDBJ whole genome shotgun (WGS) entry which is preliminary data.</text>
</comment>
<dbReference type="Gene3D" id="2.40.160.10">
    <property type="entry name" value="Porin"/>
    <property type="match status" value="1"/>
</dbReference>
<dbReference type="InterPro" id="IPR023614">
    <property type="entry name" value="Porin_dom_sf"/>
</dbReference>
<dbReference type="Pfam" id="PF07396">
    <property type="entry name" value="Porin_O_P"/>
    <property type="match status" value="1"/>
</dbReference>
<dbReference type="Proteomes" id="UP000547674">
    <property type="component" value="Unassembled WGS sequence"/>
</dbReference>
<reference evidence="1 2" key="1">
    <citation type="submission" date="2020-03" db="EMBL/GenBank/DDBJ databases">
        <title>Metabolic flexibility allows generalist bacteria to become dominant in a frequently disturbed ecosystem.</title>
        <authorList>
            <person name="Chen Y.-J."/>
            <person name="Leung P.M."/>
            <person name="Bay S.K."/>
            <person name="Hugenholtz P."/>
            <person name="Kessler A.J."/>
            <person name="Shelley G."/>
            <person name="Waite D.W."/>
            <person name="Cook P.L."/>
            <person name="Greening C."/>
        </authorList>
    </citation>
    <scope>NUCLEOTIDE SEQUENCE [LARGE SCALE GENOMIC DNA]</scope>
    <source>
        <strain evidence="1">SS_bin_28</strain>
    </source>
</reference>
<sequence>MMALSFGFGQSEAGSGSVAWNSGLQFKSEDGAEKVKLGGRIMNDWAWLDGDDDVEAALGVLEDGTEFRRVRMFLSGQIYSNVLFKAQLDFAGGSASFKDVYLGLKGVPGLGTLKVGQQHEPFGLEELTSSNHSMFMERPLLNDAFAPSRHTGISASNTAQEDRMTWAAGVFRNTGSTGMGTGDGEYNVTARVTGLPVYSEKGKSLVHVGVAASHSAPSGDEVKFRARPESHLAPRFADTGDIASNAVNLLGFEGAVVQGPISVQGEFVNAQVNQLGGEDLAFNGFYVEASFFVTGEHRAYKKSSGKFGRVKPEENFSSDGGSGALELAARFSSLDLDDNNIEGGILDSISGGVNWYLNPNTRVMLNYVMAEVEDGGTAHIGQTRFQVDF</sequence>
<name>A0A7Y2E7U2_UNCEI</name>
<accession>A0A7Y2E7U2</accession>
<dbReference type="AlphaFoldDB" id="A0A7Y2E7U2"/>
<gene>
    <name evidence="1" type="ORF">HKN21_08610</name>
</gene>
<evidence type="ECO:0000313" key="2">
    <source>
        <dbReference type="Proteomes" id="UP000547674"/>
    </source>
</evidence>
<evidence type="ECO:0000313" key="1">
    <source>
        <dbReference type="EMBL" id="NNF06809.1"/>
    </source>
</evidence>
<organism evidence="1 2">
    <name type="scientific">Eiseniibacteriota bacterium</name>
    <dbReference type="NCBI Taxonomy" id="2212470"/>
    <lineage>
        <taxon>Bacteria</taxon>
        <taxon>Candidatus Eiseniibacteriota</taxon>
    </lineage>
</organism>
<dbReference type="EMBL" id="JABDJR010000339">
    <property type="protein sequence ID" value="NNF06809.1"/>
    <property type="molecule type" value="Genomic_DNA"/>
</dbReference>
<proteinExistence type="predicted"/>
<protein>
    <submittedName>
        <fullName evidence="1">Porin</fullName>
    </submittedName>
</protein>
<dbReference type="SUPFAM" id="SSF56935">
    <property type="entry name" value="Porins"/>
    <property type="match status" value="1"/>
</dbReference>
<dbReference type="InterPro" id="IPR010870">
    <property type="entry name" value="Porin_O/P"/>
</dbReference>